<name>A0A6H5IP76_9HYME</name>
<gene>
    <name evidence="1" type="ORF">TBRA_LOCUS11015</name>
</gene>
<dbReference type="EMBL" id="CADCXV010000948">
    <property type="protein sequence ID" value="CAB0039266.1"/>
    <property type="molecule type" value="Genomic_DNA"/>
</dbReference>
<evidence type="ECO:0000313" key="2">
    <source>
        <dbReference type="Proteomes" id="UP000479190"/>
    </source>
</evidence>
<proteinExistence type="predicted"/>
<reference evidence="1 2" key="1">
    <citation type="submission" date="2020-02" db="EMBL/GenBank/DDBJ databases">
        <authorList>
            <person name="Ferguson B K."/>
        </authorList>
    </citation>
    <scope>NUCLEOTIDE SEQUENCE [LARGE SCALE GENOMIC DNA]</scope>
</reference>
<organism evidence="1 2">
    <name type="scientific">Trichogramma brassicae</name>
    <dbReference type="NCBI Taxonomy" id="86971"/>
    <lineage>
        <taxon>Eukaryota</taxon>
        <taxon>Metazoa</taxon>
        <taxon>Ecdysozoa</taxon>
        <taxon>Arthropoda</taxon>
        <taxon>Hexapoda</taxon>
        <taxon>Insecta</taxon>
        <taxon>Pterygota</taxon>
        <taxon>Neoptera</taxon>
        <taxon>Endopterygota</taxon>
        <taxon>Hymenoptera</taxon>
        <taxon>Apocrita</taxon>
        <taxon>Proctotrupomorpha</taxon>
        <taxon>Chalcidoidea</taxon>
        <taxon>Trichogrammatidae</taxon>
        <taxon>Trichogramma</taxon>
    </lineage>
</organism>
<dbReference type="Proteomes" id="UP000479190">
    <property type="component" value="Unassembled WGS sequence"/>
</dbReference>
<accession>A0A6H5IP76</accession>
<feature type="non-terminal residue" evidence="1">
    <location>
        <position position="1"/>
    </location>
</feature>
<evidence type="ECO:0000313" key="1">
    <source>
        <dbReference type="EMBL" id="CAB0039266.1"/>
    </source>
</evidence>
<sequence length="556" mass="65035">PSRRLSEDIIDVRAHTKLRQMPNRFFQVYIQCFDFSKLIFLADHRFVAQRIPDFEHQLSEFHLYRGQLRRLFHGKLSCNEREVSYCVMLYAMRSAPCAAISSKTALPQPSRRLSEDIIDVRAHTKLRQMPNRFFQVYIQCFDFSKLIFLADHRFVAQRIPDFEHQLSEFHLYRGQLRRLFHGKLSCNEREVSYCVMLYAMRSAPCAAISSKTALPQPSRRLSEDIIDVRAHTKLRQMPNRFFQVHKVLVKTFPMVTLKSRFDLVVRPSYDTLKLTHFSLRYSKSVFHFMFNRWRIRTRSRVVTRLLYSHGSFQVCKQKFSDYVWFQISFSSLSVWTALRVPLGHRCLDEMREFMFAVYIRKMLVASSSICSQVWKHRPRHLPSGVNQSQPLFSLTGDIPTTTRSSPSTRRNLVEAFDHLWHEAEAAIGRFPKISQISKGVIKEINKTTTSKYRDDIQHRLGSASVYRISADSGCSSANPVSQFTPVAATSARSPTSRSCRLVFLLLFKNISSMQDLYWANIADYTCFEWRALARPYCPNRNETHQHVSTDILYKVV</sequence>
<keyword evidence="2" id="KW-1185">Reference proteome</keyword>
<protein>
    <submittedName>
        <fullName evidence="1">Uncharacterized protein</fullName>
    </submittedName>
</protein>
<dbReference type="AlphaFoldDB" id="A0A6H5IP76"/>